<feature type="transmembrane region" description="Helical" evidence="10">
    <location>
        <begin position="6"/>
        <end position="26"/>
    </location>
</feature>
<dbReference type="SMART" id="SM00756">
    <property type="entry name" value="VKc"/>
    <property type="match status" value="1"/>
</dbReference>
<gene>
    <name evidence="12" type="ORF">A2264_04570</name>
</gene>
<feature type="transmembrane region" description="Helical" evidence="10">
    <location>
        <begin position="56"/>
        <end position="77"/>
    </location>
</feature>
<sequence length="139" mass="15398">MNNNTYYKIIMLLSVFGMVLAFYLFYNYLTRPAFQICTISETINCDEVTKGTLSTLFGVPVSLVGLLGYLGILMAASLAKPKVILGFALFGTLFCLRLTILEIFVVKVICPVCIACQINMLVILFLSIVHSKKPVLNES</sequence>
<comment type="subcellular location">
    <subcellularLocation>
        <location evidence="1">Membrane</location>
        <topology evidence="1">Multi-pass membrane protein</topology>
    </subcellularLocation>
</comment>
<evidence type="ECO:0000256" key="4">
    <source>
        <dbReference type="ARBA" id="ARBA00022719"/>
    </source>
</evidence>
<organism evidence="12 13">
    <name type="scientific">candidate division WWE3 bacterium RIFOXYA2_FULL_46_9</name>
    <dbReference type="NCBI Taxonomy" id="1802636"/>
    <lineage>
        <taxon>Bacteria</taxon>
        <taxon>Katanobacteria</taxon>
    </lineage>
</organism>
<comment type="caution">
    <text evidence="12">The sequence shown here is derived from an EMBL/GenBank/DDBJ whole genome shotgun (WGS) entry which is preliminary data.</text>
</comment>
<keyword evidence="5 10" id="KW-1133">Transmembrane helix</keyword>
<dbReference type="EMBL" id="MEVT01000005">
    <property type="protein sequence ID" value="OGC63612.1"/>
    <property type="molecule type" value="Genomic_DNA"/>
</dbReference>
<keyword evidence="4" id="KW-0874">Quinone</keyword>
<proteinExistence type="inferred from homology"/>
<evidence type="ECO:0000256" key="10">
    <source>
        <dbReference type="SAM" id="Phobius"/>
    </source>
</evidence>
<reference evidence="12 13" key="1">
    <citation type="journal article" date="2016" name="Nat. Commun.">
        <title>Thousands of microbial genomes shed light on interconnected biogeochemical processes in an aquifer system.</title>
        <authorList>
            <person name="Anantharaman K."/>
            <person name="Brown C.T."/>
            <person name="Hug L.A."/>
            <person name="Sharon I."/>
            <person name="Castelle C.J."/>
            <person name="Probst A.J."/>
            <person name="Thomas B.C."/>
            <person name="Singh A."/>
            <person name="Wilkins M.J."/>
            <person name="Karaoz U."/>
            <person name="Brodie E.L."/>
            <person name="Williams K.H."/>
            <person name="Hubbard S.S."/>
            <person name="Banfield J.F."/>
        </authorList>
    </citation>
    <scope>NUCLEOTIDE SEQUENCE [LARGE SCALE GENOMIC DNA]</scope>
</reference>
<evidence type="ECO:0000256" key="5">
    <source>
        <dbReference type="ARBA" id="ARBA00022989"/>
    </source>
</evidence>
<evidence type="ECO:0000256" key="8">
    <source>
        <dbReference type="ARBA" id="ARBA00023157"/>
    </source>
</evidence>
<evidence type="ECO:0000256" key="1">
    <source>
        <dbReference type="ARBA" id="ARBA00004141"/>
    </source>
</evidence>
<evidence type="ECO:0000256" key="2">
    <source>
        <dbReference type="ARBA" id="ARBA00006214"/>
    </source>
</evidence>
<feature type="transmembrane region" description="Helical" evidence="10">
    <location>
        <begin position="83"/>
        <end position="101"/>
    </location>
</feature>
<name>A0A1F4W2G9_UNCKA</name>
<dbReference type="InterPro" id="IPR038354">
    <property type="entry name" value="VKOR_sf"/>
</dbReference>
<keyword evidence="8" id="KW-1015">Disulfide bond</keyword>
<keyword evidence="7 10" id="KW-0472">Membrane</keyword>
<evidence type="ECO:0000256" key="7">
    <source>
        <dbReference type="ARBA" id="ARBA00023136"/>
    </source>
</evidence>
<keyword evidence="6" id="KW-0560">Oxidoreductase</keyword>
<accession>A0A1F4W2G9</accession>
<dbReference type="InterPro" id="IPR012932">
    <property type="entry name" value="VKOR"/>
</dbReference>
<dbReference type="AlphaFoldDB" id="A0A1F4W2G9"/>
<feature type="transmembrane region" description="Helical" evidence="10">
    <location>
        <begin position="108"/>
        <end position="129"/>
    </location>
</feature>
<evidence type="ECO:0000313" key="13">
    <source>
        <dbReference type="Proteomes" id="UP000176614"/>
    </source>
</evidence>
<dbReference type="GO" id="GO:0016020">
    <property type="term" value="C:membrane"/>
    <property type="evidence" value="ECO:0007669"/>
    <property type="project" value="UniProtKB-SubCell"/>
</dbReference>
<dbReference type="GO" id="GO:0016491">
    <property type="term" value="F:oxidoreductase activity"/>
    <property type="evidence" value="ECO:0007669"/>
    <property type="project" value="UniProtKB-KW"/>
</dbReference>
<keyword evidence="3 10" id="KW-0812">Transmembrane</keyword>
<keyword evidence="9" id="KW-0676">Redox-active center</keyword>
<dbReference type="GO" id="GO:0048038">
    <property type="term" value="F:quinone binding"/>
    <property type="evidence" value="ECO:0007669"/>
    <property type="project" value="UniProtKB-KW"/>
</dbReference>
<evidence type="ECO:0000256" key="6">
    <source>
        <dbReference type="ARBA" id="ARBA00023002"/>
    </source>
</evidence>
<evidence type="ECO:0000256" key="9">
    <source>
        <dbReference type="ARBA" id="ARBA00023284"/>
    </source>
</evidence>
<protein>
    <recommendedName>
        <fullName evidence="11">Vitamin K epoxide reductase domain-containing protein</fullName>
    </recommendedName>
</protein>
<evidence type="ECO:0000313" key="12">
    <source>
        <dbReference type="EMBL" id="OGC63612.1"/>
    </source>
</evidence>
<feature type="domain" description="Vitamin K epoxide reductase" evidence="11">
    <location>
        <begin position="3"/>
        <end position="131"/>
    </location>
</feature>
<evidence type="ECO:0000256" key="3">
    <source>
        <dbReference type="ARBA" id="ARBA00022692"/>
    </source>
</evidence>
<evidence type="ECO:0000259" key="11">
    <source>
        <dbReference type="SMART" id="SM00756"/>
    </source>
</evidence>
<dbReference type="Proteomes" id="UP000176614">
    <property type="component" value="Unassembled WGS sequence"/>
</dbReference>
<dbReference type="Gene3D" id="1.20.1440.130">
    <property type="entry name" value="VKOR domain"/>
    <property type="match status" value="1"/>
</dbReference>
<comment type="similarity">
    <text evidence="2">Belongs to the VKOR family.</text>
</comment>
<dbReference type="Pfam" id="PF07884">
    <property type="entry name" value="VKOR"/>
    <property type="match status" value="1"/>
</dbReference>